<gene>
    <name evidence="1" type="ORF">M9H77_04434</name>
</gene>
<evidence type="ECO:0000313" key="2">
    <source>
        <dbReference type="Proteomes" id="UP001060085"/>
    </source>
</evidence>
<organism evidence="1 2">
    <name type="scientific">Catharanthus roseus</name>
    <name type="common">Madagascar periwinkle</name>
    <name type="synonym">Vinca rosea</name>
    <dbReference type="NCBI Taxonomy" id="4058"/>
    <lineage>
        <taxon>Eukaryota</taxon>
        <taxon>Viridiplantae</taxon>
        <taxon>Streptophyta</taxon>
        <taxon>Embryophyta</taxon>
        <taxon>Tracheophyta</taxon>
        <taxon>Spermatophyta</taxon>
        <taxon>Magnoliopsida</taxon>
        <taxon>eudicotyledons</taxon>
        <taxon>Gunneridae</taxon>
        <taxon>Pentapetalae</taxon>
        <taxon>asterids</taxon>
        <taxon>lamiids</taxon>
        <taxon>Gentianales</taxon>
        <taxon>Apocynaceae</taxon>
        <taxon>Rauvolfioideae</taxon>
        <taxon>Vinceae</taxon>
        <taxon>Catharanthinae</taxon>
        <taxon>Catharanthus</taxon>
    </lineage>
</organism>
<name>A0ACC0CE60_CATRO</name>
<proteinExistence type="predicted"/>
<comment type="caution">
    <text evidence="1">The sequence shown here is derived from an EMBL/GenBank/DDBJ whole genome shotgun (WGS) entry which is preliminary data.</text>
</comment>
<dbReference type="Proteomes" id="UP001060085">
    <property type="component" value="Linkage Group LG01"/>
</dbReference>
<evidence type="ECO:0000313" key="1">
    <source>
        <dbReference type="EMBL" id="KAI5683206.1"/>
    </source>
</evidence>
<dbReference type="EMBL" id="CM044701">
    <property type="protein sequence ID" value="KAI5683206.1"/>
    <property type="molecule type" value="Genomic_DNA"/>
</dbReference>
<keyword evidence="2" id="KW-1185">Reference proteome</keyword>
<reference evidence="2" key="1">
    <citation type="journal article" date="2023" name="Nat. Plants">
        <title>Single-cell RNA sequencing provides a high-resolution roadmap for understanding the multicellular compartmentation of specialized metabolism.</title>
        <authorList>
            <person name="Sun S."/>
            <person name="Shen X."/>
            <person name="Li Y."/>
            <person name="Li Y."/>
            <person name="Wang S."/>
            <person name="Li R."/>
            <person name="Zhang H."/>
            <person name="Shen G."/>
            <person name="Guo B."/>
            <person name="Wei J."/>
            <person name="Xu J."/>
            <person name="St-Pierre B."/>
            <person name="Chen S."/>
            <person name="Sun C."/>
        </authorList>
    </citation>
    <scope>NUCLEOTIDE SEQUENCE [LARGE SCALE GENOMIC DNA]</scope>
</reference>
<protein>
    <submittedName>
        <fullName evidence="1">Uncharacterized protein</fullName>
    </submittedName>
</protein>
<accession>A0ACC0CE60</accession>
<sequence length="282" mass="32495">MSASQPLPSYTMQTFLSLQGICDQMDKLVHDFLWGYNDDNKRHLYLKAWTSVCALKVCGGFGFRLFRHINKVFITKLGWKLCSRNDKPWVKLIKSKYLRARIDPGYGEASGTARIIFLRICAMQLAQIRISELPKILGFLKFKISSLQVVLIFLRISQEFNTLVIRIKELGRLLLSKTFSLRRQLLQYPKFICYSKNGAIVLNAKNFVVICMERGFLMIRNQVRHGGIMEDWTEGSKSVNMLAEDDFDSNFKDGEVAFACVTRKHEGTNILSIWWVSQDSSL</sequence>